<accession>A0A3S1B9V4</accession>
<gene>
    <name evidence="9" type="ORF">EGW08_016695</name>
</gene>
<dbReference type="InterPro" id="IPR017853">
    <property type="entry name" value="GH"/>
</dbReference>
<dbReference type="PANTHER" id="PTHR22600">
    <property type="entry name" value="BETA-HEXOSAMINIDASE"/>
    <property type="match status" value="1"/>
</dbReference>
<dbReference type="InterPro" id="IPR004867">
    <property type="entry name" value="CHB_C_dom"/>
</dbReference>
<sequence length="562" mass="62302">LVPACSITDAPRFEYRGFMLDMSRNFHTEQELRTLIEAMALYKLNKLHLHLSDDEGWRLEIRPLPELTQLGGIQCYDPSETRCLMPELGGVPQGSPKFLTAAQYSALLDLASSRHVTIIPEIDMPGHARAAIKSMELRMARYPSSQDMRLTEASDTSRYLSNQMFNDNALNPCLASVWNFVKVVMDELIRLHREAGQPLATFHFGGDEVAAGAWVNSTSCQLLRESGQLPEDSVKAYLMQVGQGLGGEGEGERAERGHEVSQSPVESITGYAWSDVWDWGMTSRTHSLANAGYKVIMAPASHVFFDHPQEPDPVEGGNVWAARYIDAFKTFSFMPFSYYDNAQTRLSGKAISKEFICKADNSGCPELKYPENVIGMKGVLKSLMIKSVEQFEGQAFPRLLALAERAWHAAPWEAVLDPVRRQEELVADWARFANSLGQGDLALLDAMGVTYRVPPPGVRRDQDRLLTNVEFPGLKVQFRVEGVPDSAWLDLTPDIKFDADRTVLLRTVSPDGRRVSREVKVTTASSSGDNNSRDGTVGLSGSRSTVLVIVSVLVVMVTVLTI</sequence>
<evidence type="ECO:0000256" key="3">
    <source>
        <dbReference type="ARBA" id="ARBA00012663"/>
    </source>
</evidence>
<name>A0A3S1B9V4_ELYCH</name>
<keyword evidence="10" id="KW-1185">Reference proteome</keyword>
<protein>
    <recommendedName>
        <fullName evidence="3">beta-N-acetylhexosaminidase</fullName>
        <ecNumber evidence="3">3.2.1.52</ecNumber>
    </recommendedName>
</protein>
<dbReference type="GO" id="GO:0005975">
    <property type="term" value="P:carbohydrate metabolic process"/>
    <property type="evidence" value="ECO:0007669"/>
    <property type="project" value="InterPro"/>
</dbReference>
<evidence type="ECO:0000256" key="1">
    <source>
        <dbReference type="ARBA" id="ARBA00001231"/>
    </source>
</evidence>
<dbReference type="STRING" id="188477.A0A3S1B9V4"/>
<evidence type="ECO:0000256" key="5">
    <source>
        <dbReference type="PIRSR" id="PIRSR625705-1"/>
    </source>
</evidence>
<comment type="caution">
    <text evidence="9">The sequence shown here is derived from an EMBL/GenBank/DDBJ whole genome shotgun (WGS) entry which is preliminary data.</text>
</comment>
<dbReference type="Pfam" id="PF03174">
    <property type="entry name" value="CHB_HEX_C"/>
    <property type="match status" value="1"/>
</dbReference>
<dbReference type="GO" id="GO:0030203">
    <property type="term" value="P:glycosaminoglycan metabolic process"/>
    <property type="evidence" value="ECO:0007669"/>
    <property type="project" value="TreeGrafter"/>
</dbReference>
<dbReference type="EMBL" id="RQTK01000731">
    <property type="protein sequence ID" value="RUS75545.1"/>
    <property type="molecule type" value="Genomic_DNA"/>
</dbReference>
<evidence type="ECO:0000313" key="10">
    <source>
        <dbReference type="Proteomes" id="UP000271974"/>
    </source>
</evidence>
<evidence type="ECO:0000259" key="7">
    <source>
        <dbReference type="Pfam" id="PF00728"/>
    </source>
</evidence>
<evidence type="ECO:0000256" key="4">
    <source>
        <dbReference type="ARBA" id="ARBA00022801"/>
    </source>
</evidence>
<reference evidence="9 10" key="1">
    <citation type="submission" date="2019-01" db="EMBL/GenBank/DDBJ databases">
        <title>A draft genome assembly of the solar-powered sea slug Elysia chlorotica.</title>
        <authorList>
            <person name="Cai H."/>
            <person name="Li Q."/>
            <person name="Fang X."/>
            <person name="Li J."/>
            <person name="Curtis N.E."/>
            <person name="Altenburger A."/>
            <person name="Shibata T."/>
            <person name="Feng M."/>
            <person name="Maeda T."/>
            <person name="Schwartz J.A."/>
            <person name="Shigenobu S."/>
            <person name="Lundholm N."/>
            <person name="Nishiyama T."/>
            <person name="Yang H."/>
            <person name="Hasebe M."/>
            <person name="Li S."/>
            <person name="Pierce S.K."/>
            <person name="Wang J."/>
        </authorList>
    </citation>
    <scope>NUCLEOTIDE SEQUENCE [LARGE SCALE GENOMIC DNA]</scope>
    <source>
        <strain evidence="9">EC2010</strain>
        <tissue evidence="9">Whole organism of an adult</tissue>
    </source>
</reference>
<dbReference type="PRINTS" id="PR00738">
    <property type="entry name" value="GLHYDRLASE20"/>
</dbReference>
<evidence type="ECO:0000313" key="9">
    <source>
        <dbReference type="EMBL" id="RUS75545.1"/>
    </source>
</evidence>
<evidence type="ECO:0000256" key="6">
    <source>
        <dbReference type="SAM" id="MobiDB-lite"/>
    </source>
</evidence>
<feature type="domain" description="Chitobiase C-terminal" evidence="8">
    <location>
        <begin position="441"/>
        <end position="517"/>
    </location>
</feature>
<feature type="compositionally biased region" description="Polar residues" evidence="6">
    <location>
        <begin position="522"/>
        <end position="539"/>
    </location>
</feature>
<dbReference type="Gene3D" id="3.20.20.80">
    <property type="entry name" value="Glycosidases"/>
    <property type="match status" value="1"/>
</dbReference>
<dbReference type="GO" id="GO:0004563">
    <property type="term" value="F:beta-N-acetylhexosaminidase activity"/>
    <property type="evidence" value="ECO:0007669"/>
    <property type="project" value="UniProtKB-EC"/>
</dbReference>
<feature type="active site" description="Proton donor" evidence="5">
    <location>
        <position position="208"/>
    </location>
</feature>
<comment type="similarity">
    <text evidence="2">Belongs to the glycosyl hydrolase 20 family.</text>
</comment>
<dbReference type="SUPFAM" id="SSF81296">
    <property type="entry name" value="E set domains"/>
    <property type="match status" value="1"/>
</dbReference>
<comment type="catalytic activity">
    <reaction evidence="1">
        <text>Hydrolysis of terminal non-reducing N-acetyl-D-hexosamine residues in N-acetyl-beta-D-hexosaminides.</text>
        <dbReference type="EC" id="3.2.1.52"/>
    </reaction>
</comment>
<dbReference type="EC" id="3.2.1.52" evidence="3"/>
<keyword evidence="4" id="KW-0378">Hydrolase</keyword>
<dbReference type="InterPro" id="IPR025705">
    <property type="entry name" value="Beta_hexosaminidase_sua/sub"/>
</dbReference>
<organism evidence="9 10">
    <name type="scientific">Elysia chlorotica</name>
    <name type="common">Eastern emerald elysia</name>
    <name type="synonym">Sea slug</name>
    <dbReference type="NCBI Taxonomy" id="188477"/>
    <lineage>
        <taxon>Eukaryota</taxon>
        <taxon>Metazoa</taxon>
        <taxon>Spiralia</taxon>
        <taxon>Lophotrochozoa</taxon>
        <taxon>Mollusca</taxon>
        <taxon>Gastropoda</taxon>
        <taxon>Heterobranchia</taxon>
        <taxon>Euthyneura</taxon>
        <taxon>Panpulmonata</taxon>
        <taxon>Sacoglossa</taxon>
        <taxon>Placobranchoidea</taxon>
        <taxon>Plakobranchidae</taxon>
        <taxon>Elysia</taxon>
    </lineage>
</organism>
<feature type="domain" description="Glycoside hydrolase family 20 catalytic" evidence="7">
    <location>
        <begin position="13"/>
        <end position="409"/>
    </location>
</feature>
<dbReference type="SUPFAM" id="SSF51445">
    <property type="entry name" value="(Trans)glycosidases"/>
    <property type="match status" value="1"/>
</dbReference>
<proteinExistence type="inferred from homology"/>
<feature type="region of interest" description="Disordered" evidence="6">
    <location>
        <begin position="516"/>
        <end position="539"/>
    </location>
</feature>
<dbReference type="AlphaFoldDB" id="A0A3S1B9V4"/>
<dbReference type="PANTHER" id="PTHR22600:SF57">
    <property type="entry name" value="BETA-N-ACETYLHEXOSAMINIDASE"/>
    <property type="match status" value="1"/>
</dbReference>
<dbReference type="GO" id="GO:0016020">
    <property type="term" value="C:membrane"/>
    <property type="evidence" value="ECO:0007669"/>
    <property type="project" value="TreeGrafter"/>
</dbReference>
<dbReference type="Gene3D" id="2.60.40.10">
    <property type="entry name" value="Immunoglobulins"/>
    <property type="match status" value="1"/>
</dbReference>
<dbReference type="Pfam" id="PF00728">
    <property type="entry name" value="Glyco_hydro_20"/>
    <property type="match status" value="1"/>
</dbReference>
<dbReference type="OrthoDB" id="428480at2759"/>
<dbReference type="InterPro" id="IPR015883">
    <property type="entry name" value="Glyco_hydro_20_cat"/>
</dbReference>
<dbReference type="Proteomes" id="UP000271974">
    <property type="component" value="Unassembled WGS sequence"/>
</dbReference>
<evidence type="ECO:0000256" key="2">
    <source>
        <dbReference type="ARBA" id="ARBA00006285"/>
    </source>
</evidence>
<dbReference type="InterPro" id="IPR014756">
    <property type="entry name" value="Ig_E-set"/>
</dbReference>
<dbReference type="InterPro" id="IPR013783">
    <property type="entry name" value="Ig-like_fold"/>
</dbReference>
<evidence type="ECO:0000259" key="8">
    <source>
        <dbReference type="Pfam" id="PF03174"/>
    </source>
</evidence>
<feature type="non-terminal residue" evidence="9">
    <location>
        <position position="1"/>
    </location>
</feature>